<dbReference type="EnsemblPlants" id="AET7Gv21058900.4">
    <property type="protein sequence ID" value="AET7Gv21058900.4"/>
    <property type="gene ID" value="AET7Gv21058900"/>
</dbReference>
<reference evidence="2" key="1">
    <citation type="journal article" date="2014" name="Science">
        <title>Ancient hybridizations among the ancestral genomes of bread wheat.</title>
        <authorList>
            <consortium name="International Wheat Genome Sequencing Consortium,"/>
            <person name="Marcussen T."/>
            <person name="Sandve S.R."/>
            <person name="Heier L."/>
            <person name="Spannagl M."/>
            <person name="Pfeifer M."/>
            <person name="Jakobsen K.S."/>
            <person name="Wulff B.B."/>
            <person name="Steuernagel B."/>
            <person name="Mayer K.F."/>
            <person name="Olsen O.A."/>
        </authorList>
    </citation>
    <scope>NUCLEOTIDE SEQUENCE [LARGE SCALE GENOMIC DNA]</scope>
    <source>
        <strain evidence="2">cv. AL8/78</strain>
    </source>
</reference>
<accession>A0A453SSW1</accession>
<reference evidence="1" key="3">
    <citation type="journal article" date="2017" name="Nature">
        <title>Genome sequence of the progenitor of the wheat D genome Aegilops tauschii.</title>
        <authorList>
            <person name="Luo M.C."/>
            <person name="Gu Y.Q."/>
            <person name="Puiu D."/>
            <person name="Wang H."/>
            <person name="Twardziok S.O."/>
            <person name="Deal K.R."/>
            <person name="Huo N."/>
            <person name="Zhu T."/>
            <person name="Wang L."/>
            <person name="Wang Y."/>
            <person name="McGuire P.E."/>
            <person name="Liu S."/>
            <person name="Long H."/>
            <person name="Ramasamy R.K."/>
            <person name="Rodriguez J.C."/>
            <person name="Van S.L."/>
            <person name="Yuan L."/>
            <person name="Wang Z."/>
            <person name="Xia Z."/>
            <person name="Xiao L."/>
            <person name="Anderson O.D."/>
            <person name="Ouyang S."/>
            <person name="Liang Y."/>
            <person name="Zimin A.V."/>
            <person name="Pertea G."/>
            <person name="Qi P."/>
            <person name="Bennetzen J.L."/>
            <person name="Dai X."/>
            <person name="Dawson M.W."/>
            <person name="Muller H.G."/>
            <person name="Kugler K."/>
            <person name="Rivarola-Duarte L."/>
            <person name="Spannagl M."/>
            <person name="Mayer K.F.X."/>
            <person name="Lu F.H."/>
            <person name="Bevan M.W."/>
            <person name="Leroy P."/>
            <person name="Li P."/>
            <person name="You F.M."/>
            <person name="Sun Q."/>
            <person name="Liu Z."/>
            <person name="Lyons E."/>
            <person name="Wicker T."/>
            <person name="Salzberg S.L."/>
            <person name="Devos K.M."/>
            <person name="Dvorak J."/>
        </authorList>
    </citation>
    <scope>NUCLEOTIDE SEQUENCE [LARGE SCALE GENOMIC DNA]</scope>
    <source>
        <strain evidence="1">cv. AL8/78</strain>
    </source>
</reference>
<reference evidence="1" key="4">
    <citation type="submission" date="2019-03" db="UniProtKB">
        <authorList>
            <consortium name="EnsemblPlants"/>
        </authorList>
    </citation>
    <scope>IDENTIFICATION</scope>
</reference>
<evidence type="ECO:0000313" key="2">
    <source>
        <dbReference type="Proteomes" id="UP000015105"/>
    </source>
</evidence>
<keyword evidence="2" id="KW-1185">Reference proteome</keyword>
<reference evidence="2" key="2">
    <citation type="journal article" date="2017" name="Nat. Plants">
        <title>The Aegilops tauschii genome reveals multiple impacts of transposons.</title>
        <authorList>
            <person name="Zhao G."/>
            <person name="Zou C."/>
            <person name="Li K."/>
            <person name="Wang K."/>
            <person name="Li T."/>
            <person name="Gao L."/>
            <person name="Zhang X."/>
            <person name="Wang H."/>
            <person name="Yang Z."/>
            <person name="Liu X."/>
            <person name="Jiang W."/>
            <person name="Mao L."/>
            <person name="Kong X."/>
            <person name="Jiao Y."/>
            <person name="Jia J."/>
        </authorList>
    </citation>
    <scope>NUCLEOTIDE SEQUENCE [LARGE SCALE GENOMIC DNA]</scope>
    <source>
        <strain evidence="2">cv. AL8/78</strain>
    </source>
</reference>
<name>A0A453SSW1_AEGTS</name>
<proteinExistence type="predicted"/>
<dbReference type="Gramene" id="AET7Gv21058900.4">
    <property type="protein sequence ID" value="AET7Gv21058900.4"/>
    <property type="gene ID" value="AET7Gv21058900"/>
</dbReference>
<evidence type="ECO:0000313" key="1">
    <source>
        <dbReference type="EnsemblPlants" id="AET7Gv21058900.4"/>
    </source>
</evidence>
<dbReference type="Proteomes" id="UP000015105">
    <property type="component" value="Chromosome 7D"/>
</dbReference>
<sequence>QSNFDAAVEPVEFCREKTGGVAKYEKVVYGEHLVQKVLTNFVM</sequence>
<dbReference type="AlphaFoldDB" id="A0A453SSW1"/>
<reference evidence="1" key="5">
    <citation type="journal article" date="2021" name="G3 (Bethesda)">
        <title>Aegilops tauschii genome assembly Aet v5.0 features greater sequence contiguity and improved annotation.</title>
        <authorList>
            <person name="Wang L."/>
            <person name="Zhu T."/>
            <person name="Rodriguez J.C."/>
            <person name="Deal K.R."/>
            <person name="Dubcovsky J."/>
            <person name="McGuire P.E."/>
            <person name="Lux T."/>
            <person name="Spannagl M."/>
            <person name="Mayer K.F.X."/>
            <person name="Baldrich P."/>
            <person name="Meyers B.C."/>
            <person name="Huo N."/>
            <person name="Gu Y.Q."/>
            <person name="Zhou H."/>
            <person name="Devos K.M."/>
            <person name="Bennetzen J.L."/>
            <person name="Unver T."/>
            <person name="Budak H."/>
            <person name="Gulick P.J."/>
            <person name="Galiba G."/>
            <person name="Kalapos B."/>
            <person name="Nelson D.R."/>
            <person name="Li P."/>
            <person name="You F.M."/>
            <person name="Luo M.C."/>
            <person name="Dvorak J."/>
        </authorList>
    </citation>
    <scope>NUCLEOTIDE SEQUENCE [LARGE SCALE GENOMIC DNA]</scope>
    <source>
        <strain evidence="1">cv. AL8/78</strain>
    </source>
</reference>
<organism evidence="1 2">
    <name type="scientific">Aegilops tauschii subsp. strangulata</name>
    <name type="common">Goatgrass</name>
    <dbReference type="NCBI Taxonomy" id="200361"/>
    <lineage>
        <taxon>Eukaryota</taxon>
        <taxon>Viridiplantae</taxon>
        <taxon>Streptophyta</taxon>
        <taxon>Embryophyta</taxon>
        <taxon>Tracheophyta</taxon>
        <taxon>Spermatophyta</taxon>
        <taxon>Magnoliopsida</taxon>
        <taxon>Liliopsida</taxon>
        <taxon>Poales</taxon>
        <taxon>Poaceae</taxon>
        <taxon>BOP clade</taxon>
        <taxon>Pooideae</taxon>
        <taxon>Triticodae</taxon>
        <taxon>Triticeae</taxon>
        <taxon>Triticinae</taxon>
        <taxon>Aegilops</taxon>
    </lineage>
</organism>
<protein>
    <submittedName>
        <fullName evidence="1">Uncharacterized protein</fullName>
    </submittedName>
</protein>